<protein>
    <recommendedName>
        <fullName evidence="1">Secretion system C-terminal sorting domain-containing protein</fullName>
    </recommendedName>
</protein>
<dbReference type="AlphaFoldDB" id="A0A1F4U5J4"/>
<dbReference type="Gene3D" id="2.130.10.10">
    <property type="entry name" value="YVTN repeat-like/Quinoprotein amine dehydrogenase"/>
    <property type="match status" value="1"/>
</dbReference>
<gene>
    <name evidence="2" type="ORF">A2Y85_06785</name>
</gene>
<dbReference type="Proteomes" id="UP000177025">
    <property type="component" value="Unassembled WGS sequence"/>
</dbReference>
<dbReference type="PANTHER" id="PTHR42754:SF1">
    <property type="entry name" value="LIPOPROTEIN"/>
    <property type="match status" value="1"/>
</dbReference>
<dbReference type="PANTHER" id="PTHR42754">
    <property type="entry name" value="ENDOGLUCANASE"/>
    <property type="match status" value="1"/>
</dbReference>
<dbReference type="InterPro" id="IPR011047">
    <property type="entry name" value="Quinoprotein_ADH-like_sf"/>
</dbReference>
<reference evidence="2 3" key="1">
    <citation type="journal article" date="2016" name="Nat. Commun.">
        <title>Thousands of microbial genomes shed light on interconnected biogeochemical processes in an aquifer system.</title>
        <authorList>
            <person name="Anantharaman K."/>
            <person name="Brown C.T."/>
            <person name="Hug L.A."/>
            <person name="Sharon I."/>
            <person name="Castelle C.J."/>
            <person name="Probst A.J."/>
            <person name="Thomas B.C."/>
            <person name="Singh A."/>
            <person name="Wilkins M.J."/>
            <person name="Karaoz U."/>
            <person name="Brodie E.L."/>
            <person name="Williams K.H."/>
            <person name="Hubbard S.S."/>
            <person name="Banfield J.F."/>
        </authorList>
    </citation>
    <scope>NUCLEOTIDE SEQUENCE [LARGE SCALE GENOMIC DNA]</scope>
</reference>
<dbReference type="SUPFAM" id="SSF50998">
    <property type="entry name" value="Quinoprotein alcohol dehydrogenase-like"/>
    <property type="match status" value="1"/>
</dbReference>
<evidence type="ECO:0000259" key="1">
    <source>
        <dbReference type="Pfam" id="PF18962"/>
    </source>
</evidence>
<dbReference type="InterPro" id="IPR026444">
    <property type="entry name" value="Secre_tail"/>
</dbReference>
<dbReference type="InterPro" id="IPR015943">
    <property type="entry name" value="WD40/YVTN_repeat-like_dom_sf"/>
</dbReference>
<name>A0A1F4U5J4_UNCW3</name>
<evidence type="ECO:0000313" key="2">
    <source>
        <dbReference type="EMBL" id="OGC40090.1"/>
    </source>
</evidence>
<dbReference type="SUPFAM" id="SSF101898">
    <property type="entry name" value="NHL repeat"/>
    <property type="match status" value="1"/>
</dbReference>
<dbReference type="NCBIfam" id="TIGR04183">
    <property type="entry name" value="Por_Secre_tail"/>
    <property type="match status" value="1"/>
</dbReference>
<comment type="caution">
    <text evidence="2">The sequence shown here is derived from an EMBL/GenBank/DDBJ whole genome shotgun (WGS) entry which is preliminary data.</text>
</comment>
<accession>A0A1F4U5J4</accession>
<dbReference type="Pfam" id="PF18962">
    <property type="entry name" value="Por_Secre_tail"/>
    <property type="match status" value="1"/>
</dbReference>
<organism evidence="2 3">
    <name type="scientific">candidate division WOR-3 bacterium RBG_13_43_14</name>
    <dbReference type="NCBI Taxonomy" id="1802590"/>
    <lineage>
        <taxon>Bacteria</taxon>
        <taxon>Bacteria division WOR-3</taxon>
    </lineage>
</organism>
<sequence>MMVHNFIKTLITLIVILQITCLAQAERWVYRYSGAPEWQNDCAKALCYGLDGNLYVGGYTWNTGTNEDFTVISLTNLGSERWIYRYLSSGNNWDECYSICYGIDGNIYAAGACTGSDTSLHYFTVISLTTGGTERWVYQYPQSSSANSMCFGSDGNIYAVGNTQGKILIVSLTNGGAENWHYIYDTLSSEANPGRSITYALDGNIYIAGYSGSGYTNVTVISLTNTGAERWIYTYNGPGNCYDYGNCIVYGPDSNLYVFGNTCYLWGPGYVFSQGLAISLTTSGGERWTYISPADPSSFKSGIYGANGNLYAAGDYGWDVFDFLVESISDSGTYRWQYIDTTWGFATSITYGNDGNIYAGGTTSNNISYEDYFTIMSFASDSSLRWIYKYRRPGTAADYNAAHSVVYGEDGNIYAAGGTQDSITGVDFTVIGLSSGPGVNEANKIDKPACMELTITPSVVYQKVQLYIHILTQQNIDLKVYDITGREISVIVIGSIAAGMHIYDLDVSNFSSGVYFVKLKGENEERTKKILVVK</sequence>
<proteinExistence type="predicted"/>
<evidence type="ECO:0000313" key="3">
    <source>
        <dbReference type="Proteomes" id="UP000177025"/>
    </source>
</evidence>
<feature type="domain" description="Secretion system C-terminal sorting" evidence="1">
    <location>
        <begin position="467"/>
        <end position="532"/>
    </location>
</feature>
<dbReference type="EMBL" id="MEUM01000125">
    <property type="protein sequence ID" value="OGC40090.1"/>
    <property type="molecule type" value="Genomic_DNA"/>
</dbReference>